<dbReference type="STRING" id="1618356.UU93_C0033G0007"/>
<dbReference type="AlphaFoldDB" id="A0A0G1AZK9"/>
<organism evidence="1 2">
    <name type="scientific">Candidatus Amesbacteria bacterium GW2011_GWA2_42_12</name>
    <dbReference type="NCBI Taxonomy" id="1618356"/>
    <lineage>
        <taxon>Bacteria</taxon>
        <taxon>Candidatus Amesiibacteriota</taxon>
    </lineage>
</organism>
<protein>
    <submittedName>
        <fullName evidence="1">Uncharacterized protein</fullName>
    </submittedName>
</protein>
<name>A0A0G1AZK9_9BACT</name>
<dbReference type="EMBL" id="LCCN01000033">
    <property type="protein sequence ID" value="KKS30678.1"/>
    <property type="molecule type" value="Genomic_DNA"/>
</dbReference>
<evidence type="ECO:0000313" key="1">
    <source>
        <dbReference type="EMBL" id="KKS30678.1"/>
    </source>
</evidence>
<accession>A0A0G1AZK9</accession>
<comment type="caution">
    <text evidence="1">The sequence shown here is derived from an EMBL/GenBank/DDBJ whole genome shotgun (WGS) entry which is preliminary data.</text>
</comment>
<reference evidence="1 2" key="1">
    <citation type="journal article" date="2015" name="Nature">
        <title>rRNA introns, odd ribosomes, and small enigmatic genomes across a large radiation of phyla.</title>
        <authorList>
            <person name="Brown C.T."/>
            <person name="Hug L.A."/>
            <person name="Thomas B.C."/>
            <person name="Sharon I."/>
            <person name="Castelle C.J."/>
            <person name="Singh A."/>
            <person name="Wilkins M.J."/>
            <person name="Williams K.H."/>
            <person name="Banfield J.F."/>
        </authorList>
    </citation>
    <scope>NUCLEOTIDE SEQUENCE [LARGE SCALE GENOMIC DNA]</scope>
</reference>
<gene>
    <name evidence="1" type="ORF">UU93_C0033G0007</name>
</gene>
<proteinExistence type="predicted"/>
<sequence>MVKKMIDQNQTKQDAVSGGISPAVVAGVVALSNENNREKLADAKDQVTGYVEDKVDEVKENIAEDKATVEKVAASVKSSINKGVVDAKKAAGVK</sequence>
<dbReference type="Proteomes" id="UP000034160">
    <property type="component" value="Unassembled WGS sequence"/>
</dbReference>
<evidence type="ECO:0000313" key="2">
    <source>
        <dbReference type="Proteomes" id="UP000034160"/>
    </source>
</evidence>